<keyword evidence="1" id="KW-0812">Transmembrane</keyword>
<sequence>MTRRRLSKGEISPHKVAAIFADAGTARSAAEQVQAGLGLAPEQVTVLTSETRRPGRRLEPESHGIWSVLLKTHAALGTAGFLAGLLIFWTLWRSGLPLIVSSPMAAAGAIVFLTTMGGLMLGGLATLRPDHDLYILKVLEACQAGRSAAVVHARTAEERDAARAALEAAHGEVVTTL</sequence>
<reference evidence="3" key="1">
    <citation type="journal article" date="2019" name="Int. J. Syst. Evol. Microbiol.">
        <title>The Global Catalogue of Microorganisms (GCM) 10K type strain sequencing project: providing services to taxonomists for standard genome sequencing and annotation.</title>
        <authorList>
            <consortium name="The Broad Institute Genomics Platform"/>
            <consortium name="The Broad Institute Genome Sequencing Center for Infectious Disease"/>
            <person name="Wu L."/>
            <person name="Ma J."/>
        </authorList>
    </citation>
    <scope>NUCLEOTIDE SEQUENCE [LARGE SCALE GENOMIC DNA]</scope>
    <source>
        <strain evidence="3">KCTC 22558</strain>
    </source>
</reference>
<evidence type="ECO:0000313" key="2">
    <source>
        <dbReference type="EMBL" id="GGZ59044.1"/>
    </source>
</evidence>
<feature type="transmembrane region" description="Helical" evidence="1">
    <location>
        <begin position="104"/>
        <end position="127"/>
    </location>
</feature>
<keyword evidence="1" id="KW-0472">Membrane</keyword>
<accession>A0ABQ3BY76</accession>
<protein>
    <recommendedName>
        <fullName evidence="4">Holin-X, holin superfamily III</fullName>
    </recommendedName>
</protein>
<organism evidence="2 3">
    <name type="scientific">Cognatilysobacter xinjiangensis</name>
    <dbReference type="NCBI Taxonomy" id="546892"/>
    <lineage>
        <taxon>Bacteria</taxon>
        <taxon>Pseudomonadati</taxon>
        <taxon>Pseudomonadota</taxon>
        <taxon>Gammaproteobacteria</taxon>
        <taxon>Lysobacterales</taxon>
        <taxon>Lysobacteraceae</taxon>
        <taxon>Cognatilysobacter</taxon>
    </lineage>
</organism>
<comment type="caution">
    <text evidence="2">The sequence shown here is derived from an EMBL/GenBank/DDBJ whole genome shotgun (WGS) entry which is preliminary data.</text>
</comment>
<evidence type="ECO:0000256" key="1">
    <source>
        <dbReference type="SAM" id="Phobius"/>
    </source>
</evidence>
<keyword evidence="3" id="KW-1185">Reference proteome</keyword>
<gene>
    <name evidence="2" type="ORF">GCM10008101_10960</name>
</gene>
<evidence type="ECO:0000313" key="3">
    <source>
        <dbReference type="Proteomes" id="UP000643403"/>
    </source>
</evidence>
<keyword evidence="1" id="KW-1133">Transmembrane helix</keyword>
<dbReference type="Proteomes" id="UP000643403">
    <property type="component" value="Unassembled WGS sequence"/>
</dbReference>
<dbReference type="RefSeq" id="WP_189447579.1">
    <property type="nucleotide sequence ID" value="NZ_BMXY01000001.1"/>
</dbReference>
<name>A0ABQ3BY76_9GAMM</name>
<evidence type="ECO:0008006" key="4">
    <source>
        <dbReference type="Google" id="ProtNLM"/>
    </source>
</evidence>
<feature type="transmembrane region" description="Helical" evidence="1">
    <location>
        <begin position="74"/>
        <end position="92"/>
    </location>
</feature>
<dbReference type="EMBL" id="BMXY01000001">
    <property type="protein sequence ID" value="GGZ59044.1"/>
    <property type="molecule type" value="Genomic_DNA"/>
</dbReference>
<proteinExistence type="predicted"/>